<dbReference type="GO" id="GO:0006352">
    <property type="term" value="P:DNA-templated transcription initiation"/>
    <property type="evidence" value="ECO:0007669"/>
    <property type="project" value="InterPro"/>
</dbReference>
<dbReference type="NCBIfam" id="NF009118">
    <property type="entry name" value="PRK12469.1"/>
    <property type="match status" value="1"/>
</dbReference>
<dbReference type="Pfam" id="PF04963">
    <property type="entry name" value="Sigma54_CBD"/>
    <property type="match status" value="1"/>
</dbReference>
<dbReference type="PRINTS" id="PR00045">
    <property type="entry name" value="SIGMA54FCT"/>
</dbReference>
<evidence type="ECO:0000313" key="14">
    <source>
        <dbReference type="EMBL" id="AVP99986.1"/>
    </source>
</evidence>
<reference evidence="14 15" key="1">
    <citation type="submission" date="2018-03" db="EMBL/GenBank/DDBJ databases">
        <title>Ahniella affigens gen. nov., sp. nov., a gammaproteobacterium isolated from sandy soil near a stream.</title>
        <authorList>
            <person name="Ko Y."/>
            <person name="Kim J.-H."/>
        </authorList>
    </citation>
    <scope>NUCLEOTIDE SEQUENCE [LARGE SCALE GENOMIC DNA]</scope>
    <source>
        <strain evidence="14 15">D13</strain>
    </source>
</reference>
<dbReference type="InterPro" id="IPR000394">
    <property type="entry name" value="RNA_pol_sigma_54"/>
</dbReference>
<dbReference type="AlphaFoldDB" id="A0A2P1PYS2"/>
<proteinExistence type="inferred from homology"/>
<dbReference type="PIRSF" id="PIRSF000774">
    <property type="entry name" value="RpoN"/>
    <property type="match status" value="1"/>
</dbReference>
<dbReference type="OrthoDB" id="9814402at2"/>
<feature type="domain" description="RNA polymerase sigma factor 54 core-binding" evidence="13">
    <location>
        <begin position="112"/>
        <end position="302"/>
    </location>
</feature>
<dbReference type="Pfam" id="PF04552">
    <property type="entry name" value="Sigma54_DBD"/>
    <property type="match status" value="1"/>
</dbReference>
<dbReference type="PANTHER" id="PTHR32248:SF4">
    <property type="entry name" value="RNA POLYMERASE SIGMA-54 FACTOR"/>
    <property type="match status" value="1"/>
</dbReference>
<evidence type="ECO:0000256" key="1">
    <source>
        <dbReference type="ARBA" id="ARBA00008798"/>
    </source>
</evidence>
<keyword evidence="6 10" id="KW-0805">Transcription regulation</keyword>
<gene>
    <name evidence="14" type="ORF">C7S18_03215</name>
</gene>
<dbReference type="GO" id="GO:0003677">
    <property type="term" value="F:DNA binding"/>
    <property type="evidence" value="ECO:0007669"/>
    <property type="project" value="UniProtKB-KW"/>
</dbReference>
<dbReference type="KEGG" id="xba:C7S18_03215"/>
<evidence type="ECO:0000259" key="12">
    <source>
        <dbReference type="Pfam" id="PF04552"/>
    </source>
</evidence>
<dbReference type="PROSITE" id="PS00718">
    <property type="entry name" value="SIGMA54_2"/>
    <property type="match status" value="1"/>
</dbReference>
<feature type="compositionally biased region" description="Acidic residues" evidence="11">
    <location>
        <begin position="66"/>
        <end position="75"/>
    </location>
</feature>
<dbReference type="NCBIfam" id="NF004595">
    <property type="entry name" value="PRK05932.1-2"/>
    <property type="match status" value="1"/>
</dbReference>
<comment type="function">
    <text evidence="10">Sigma factors are initiation factors that promote the attachment of RNA polymerase to specific initiation sites and are then released.</text>
</comment>
<protein>
    <recommendedName>
        <fullName evidence="2 10">RNA polymerase sigma-54 factor</fullName>
    </recommendedName>
</protein>
<evidence type="ECO:0000256" key="2">
    <source>
        <dbReference type="ARBA" id="ARBA00019942"/>
    </source>
</evidence>
<evidence type="ECO:0000256" key="7">
    <source>
        <dbReference type="ARBA" id="ARBA00023082"/>
    </source>
</evidence>
<dbReference type="EMBL" id="CP027860">
    <property type="protein sequence ID" value="AVP99986.1"/>
    <property type="molecule type" value="Genomic_DNA"/>
</dbReference>
<evidence type="ECO:0000256" key="3">
    <source>
        <dbReference type="ARBA" id="ARBA00022478"/>
    </source>
</evidence>
<keyword evidence="4 10" id="KW-0808">Transferase</keyword>
<dbReference type="PANTHER" id="PTHR32248">
    <property type="entry name" value="RNA POLYMERASE SIGMA-54 FACTOR"/>
    <property type="match status" value="1"/>
</dbReference>
<dbReference type="Proteomes" id="UP000241074">
    <property type="component" value="Chromosome"/>
</dbReference>
<evidence type="ECO:0000256" key="8">
    <source>
        <dbReference type="ARBA" id="ARBA00023125"/>
    </source>
</evidence>
<name>A0A2P1PYS2_9GAMM</name>
<feature type="region of interest" description="Disordered" evidence="11">
    <location>
        <begin position="48"/>
        <end position="75"/>
    </location>
</feature>
<dbReference type="RefSeq" id="WP_106893905.1">
    <property type="nucleotide sequence ID" value="NZ_CP027860.1"/>
</dbReference>
<dbReference type="InterPro" id="IPR038709">
    <property type="entry name" value="RpoN_core-bd_sf"/>
</dbReference>
<dbReference type="Pfam" id="PF00309">
    <property type="entry name" value="Sigma54_AID"/>
    <property type="match status" value="1"/>
</dbReference>
<dbReference type="InterPro" id="IPR007634">
    <property type="entry name" value="RNA_pol_sigma_54_DNA-bd"/>
</dbReference>
<dbReference type="NCBIfam" id="TIGR02395">
    <property type="entry name" value="rpoN_sigma"/>
    <property type="match status" value="1"/>
</dbReference>
<evidence type="ECO:0000256" key="9">
    <source>
        <dbReference type="ARBA" id="ARBA00023163"/>
    </source>
</evidence>
<evidence type="ECO:0000259" key="13">
    <source>
        <dbReference type="Pfam" id="PF04963"/>
    </source>
</evidence>
<evidence type="ECO:0000256" key="4">
    <source>
        <dbReference type="ARBA" id="ARBA00022679"/>
    </source>
</evidence>
<sequence>MKQSLQIGLNQSLKLTPQLTQSIRLLAMSTLELEAELSSLLDANPLLDRESDQMPDDDAGLGQQDGADDREPESDVIDDNLDLQSFEEAGDWVESTGSGNGQDEDNDQFERNAEVPTLAAELLWQIALTPLSDRDRQIAAAIIDALDDDGYLRTPDADLLAALPSAPLIGASEIESVRRLIMQMDPPGVAARTLVECLVAQLQQLDLPKAQRDLAIKIVTDYLEQLPKLDTLKLATRLGCKEHELREAIQLIRSLNPRPGSQEDRQSAEYVVPDLIARKINGRWRVTLANATIPALCINRHYERMAAESRGETGTYLRAQLQEARWLMKSLQQRGETLIRVGECILREQGAFLDYGPEALRPLTLKQIAEEVGLHESTISRATLRKYMSTPRGVFELKRFFSSGVSTDGGGEASATAVQAMIKKLIDAEDRAKPLSDQTLAEMLKKDGVQVARRTVAKYREAINIPSSSERCRL</sequence>
<keyword evidence="8 10" id="KW-0238">DNA-binding</keyword>
<dbReference type="InterPro" id="IPR007046">
    <property type="entry name" value="RNA_pol_sigma_54_core-bd"/>
</dbReference>
<dbReference type="Gene3D" id="1.10.10.60">
    <property type="entry name" value="Homeodomain-like"/>
    <property type="match status" value="1"/>
</dbReference>
<keyword evidence="3 10" id="KW-0240">DNA-directed RNA polymerase</keyword>
<dbReference type="PROSITE" id="PS50044">
    <property type="entry name" value="SIGMA54_3"/>
    <property type="match status" value="1"/>
</dbReference>
<dbReference type="GO" id="GO:0000428">
    <property type="term" value="C:DNA-directed RNA polymerase complex"/>
    <property type="evidence" value="ECO:0007669"/>
    <property type="project" value="UniProtKB-KW"/>
</dbReference>
<reference evidence="14 15" key="2">
    <citation type="submission" date="2018-03" db="EMBL/GenBank/DDBJ databases">
        <authorList>
            <person name="Keele B.F."/>
        </authorList>
    </citation>
    <scope>NUCLEOTIDE SEQUENCE [LARGE SCALE GENOMIC DNA]</scope>
    <source>
        <strain evidence="14 15">D13</strain>
    </source>
</reference>
<keyword evidence="15" id="KW-1185">Reference proteome</keyword>
<dbReference type="GO" id="GO:0016987">
    <property type="term" value="F:sigma factor activity"/>
    <property type="evidence" value="ECO:0007669"/>
    <property type="project" value="UniProtKB-KW"/>
</dbReference>
<organism evidence="14 15">
    <name type="scientific">Ahniella affigens</name>
    <dbReference type="NCBI Taxonomy" id="2021234"/>
    <lineage>
        <taxon>Bacteria</taxon>
        <taxon>Pseudomonadati</taxon>
        <taxon>Pseudomonadota</taxon>
        <taxon>Gammaproteobacteria</taxon>
        <taxon>Lysobacterales</taxon>
        <taxon>Rhodanobacteraceae</taxon>
        <taxon>Ahniella</taxon>
    </lineage>
</organism>
<dbReference type="Gene3D" id="1.10.10.1330">
    <property type="entry name" value="RNA polymerase sigma-54 factor, core-binding domain"/>
    <property type="match status" value="1"/>
</dbReference>
<dbReference type="PROSITE" id="PS00717">
    <property type="entry name" value="SIGMA54_1"/>
    <property type="match status" value="1"/>
</dbReference>
<evidence type="ECO:0000313" key="15">
    <source>
        <dbReference type="Proteomes" id="UP000241074"/>
    </source>
</evidence>
<keyword evidence="5 10" id="KW-0548">Nucleotidyltransferase</keyword>
<keyword evidence="9 10" id="KW-0804">Transcription</keyword>
<evidence type="ECO:0000256" key="6">
    <source>
        <dbReference type="ARBA" id="ARBA00023015"/>
    </source>
</evidence>
<evidence type="ECO:0000256" key="5">
    <source>
        <dbReference type="ARBA" id="ARBA00022695"/>
    </source>
</evidence>
<comment type="similarity">
    <text evidence="1 10">Belongs to the sigma-54 factor family.</text>
</comment>
<evidence type="ECO:0000256" key="10">
    <source>
        <dbReference type="PIRNR" id="PIRNR000774"/>
    </source>
</evidence>
<accession>A0A2P1PYS2</accession>
<dbReference type="GO" id="GO:0001216">
    <property type="term" value="F:DNA-binding transcription activator activity"/>
    <property type="evidence" value="ECO:0007669"/>
    <property type="project" value="InterPro"/>
</dbReference>
<dbReference type="GO" id="GO:0016779">
    <property type="term" value="F:nucleotidyltransferase activity"/>
    <property type="evidence" value="ECO:0007669"/>
    <property type="project" value="UniProtKB-KW"/>
</dbReference>
<evidence type="ECO:0000256" key="11">
    <source>
        <dbReference type="SAM" id="MobiDB-lite"/>
    </source>
</evidence>
<keyword evidence="7 10" id="KW-0731">Sigma factor</keyword>
<feature type="domain" description="RNA polymerase sigma factor 54 DNA-binding" evidence="12">
    <location>
        <begin position="315"/>
        <end position="472"/>
    </location>
</feature>